<organism evidence="1 2">
    <name type="scientific">Actinomadura monticuli</name>
    <dbReference type="NCBI Taxonomy" id="3097367"/>
    <lineage>
        <taxon>Bacteria</taxon>
        <taxon>Bacillati</taxon>
        <taxon>Actinomycetota</taxon>
        <taxon>Actinomycetes</taxon>
        <taxon>Streptosporangiales</taxon>
        <taxon>Thermomonosporaceae</taxon>
        <taxon>Actinomadura</taxon>
    </lineage>
</organism>
<proteinExistence type="predicted"/>
<evidence type="ECO:0000313" key="2">
    <source>
        <dbReference type="Proteomes" id="UP001569963"/>
    </source>
</evidence>
<gene>
    <name evidence="1" type="ORF">SM611_06535</name>
</gene>
<keyword evidence="2" id="KW-1185">Reference proteome</keyword>
<name>A0ABV4Q9D1_9ACTN</name>
<accession>A0ABV4Q9D1</accession>
<comment type="caution">
    <text evidence="1">The sequence shown here is derived from an EMBL/GenBank/DDBJ whole genome shotgun (WGS) entry which is preliminary data.</text>
</comment>
<dbReference type="Proteomes" id="UP001569963">
    <property type="component" value="Unassembled WGS sequence"/>
</dbReference>
<dbReference type="RefSeq" id="WP_371948021.1">
    <property type="nucleotide sequence ID" value="NZ_JAXCEI010000003.1"/>
</dbReference>
<dbReference type="EMBL" id="JAXCEI010000003">
    <property type="protein sequence ID" value="MFA1538584.1"/>
    <property type="molecule type" value="Genomic_DNA"/>
</dbReference>
<sequence length="147" mass="15501">MHASPPETRRPLLALVTGFVLLCLLGASSLLVASSRRGGETQSLSQASPVPSSTWTLSRPLTPAETCERAVVQALTRYAVAVRSGQNPDLAMGAEMQSLEPLASEAILTVAYSFQIALSEPAAQSEGLDATVKRVQPGIRRVCQRAG</sequence>
<evidence type="ECO:0000313" key="1">
    <source>
        <dbReference type="EMBL" id="MFA1538584.1"/>
    </source>
</evidence>
<reference evidence="1 2" key="1">
    <citation type="submission" date="2023-11" db="EMBL/GenBank/DDBJ databases">
        <title>Actinomadura monticuli sp. nov., isolated from volcanic ash.</title>
        <authorList>
            <person name="Lee S.D."/>
            <person name="Yang H."/>
            <person name="Kim I.S."/>
        </authorList>
    </citation>
    <scope>NUCLEOTIDE SEQUENCE [LARGE SCALE GENOMIC DNA]</scope>
    <source>
        <strain evidence="1 2">DLS-62</strain>
    </source>
</reference>
<protein>
    <submittedName>
        <fullName evidence="1">Uncharacterized protein</fullName>
    </submittedName>
</protein>